<dbReference type="PANTHER" id="PTHR13119:SF12">
    <property type="entry name" value="PROTEIN SUPPRESSOR OF SABLE"/>
    <property type="match status" value="1"/>
</dbReference>
<keyword evidence="4 6" id="KW-0862">Zinc</keyword>
<dbReference type="GO" id="GO:0003723">
    <property type="term" value="F:RNA binding"/>
    <property type="evidence" value="ECO:0007669"/>
    <property type="project" value="InterPro"/>
</dbReference>
<dbReference type="PROSITE" id="PS50103">
    <property type="entry name" value="ZF_C3H1"/>
    <property type="match status" value="3"/>
</dbReference>
<dbReference type="OrthoDB" id="411372at2759"/>
<dbReference type="InterPro" id="IPR036855">
    <property type="entry name" value="Znf_CCCH_sf"/>
</dbReference>
<dbReference type="Pfam" id="PF00642">
    <property type="entry name" value="zf-CCCH"/>
    <property type="match status" value="1"/>
</dbReference>
<feature type="region of interest" description="Disordered" evidence="8">
    <location>
        <begin position="78"/>
        <end position="113"/>
    </location>
</feature>
<keyword evidence="2" id="KW-0677">Repeat</keyword>
<feature type="zinc finger region" description="C3H1-type" evidence="6">
    <location>
        <begin position="494"/>
        <end position="521"/>
    </location>
</feature>
<evidence type="ECO:0000256" key="3">
    <source>
        <dbReference type="ARBA" id="ARBA00022771"/>
    </source>
</evidence>
<evidence type="ECO:0000313" key="11">
    <source>
        <dbReference type="RefSeq" id="XP_020105702.1"/>
    </source>
</evidence>
<feature type="compositionally biased region" description="Polar residues" evidence="8">
    <location>
        <begin position="592"/>
        <end position="609"/>
    </location>
</feature>
<organism evidence="12">
    <name type="scientific">Ananas comosus</name>
    <name type="common">Pineapple</name>
    <name type="synonym">Ananas ananas</name>
    <dbReference type="NCBI Taxonomy" id="4615"/>
    <lineage>
        <taxon>Eukaryota</taxon>
        <taxon>Viridiplantae</taxon>
        <taxon>Streptophyta</taxon>
        <taxon>Embryophyta</taxon>
        <taxon>Tracheophyta</taxon>
        <taxon>Spermatophyta</taxon>
        <taxon>Magnoliopsida</taxon>
        <taxon>Liliopsida</taxon>
        <taxon>Poales</taxon>
        <taxon>Bromeliaceae</taxon>
        <taxon>Bromelioideae</taxon>
        <taxon>Ananas</taxon>
    </lineage>
</organism>
<evidence type="ECO:0000256" key="6">
    <source>
        <dbReference type="PROSITE-ProRule" id="PRU00723"/>
    </source>
</evidence>
<dbReference type="GO" id="GO:0008270">
    <property type="term" value="F:zinc ion binding"/>
    <property type="evidence" value="ECO:0007669"/>
    <property type="project" value="UniProtKB-KW"/>
</dbReference>
<feature type="region of interest" description="Disordered" evidence="8">
    <location>
        <begin position="54"/>
        <end position="73"/>
    </location>
</feature>
<keyword evidence="3 6" id="KW-0863">Zinc-finger</keyword>
<dbReference type="Gramene" id="Aco005863.1.mrna1">
    <property type="protein sequence ID" value="Aco005863.1.mrna1"/>
    <property type="gene ID" value="Aco005863.1.path1"/>
</dbReference>
<proteinExistence type="predicted"/>
<dbReference type="Gene3D" id="4.10.1000.10">
    <property type="entry name" value="Zinc finger, CCCH-type"/>
    <property type="match status" value="1"/>
</dbReference>
<evidence type="ECO:0000313" key="12">
    <source>
        <dbReference type="RefSeq" id="XP_020105703.1"/>
    </source>
</evidence>
<gene>
    <name evidence="11 12" type="primary">LOC109722190</name>
</gene>
<name>A0A6P5GI00_ANACO</name>
<feature type="domain" description="C3H1-type" evidence="9">
    <location>
        <begin position="523"/>
        <end position="550"/>
    </location>
</feature>
<feature type="domain" description="C3H1-type" evidence="9">
    <location>
        <begin position="494"/>
        <end position="521"/>
    </location>
</feature>
<sequence>MANPLPTSDIHLQTLNPRMRSFVHGTRRRSHLDSASYRTLVRIFSHCLDFSLNPPRNPPEDANPSSDPASTLREAREISLAGKEPTFDRDESSEGGRVELKERESPQLDRTSDETMVLGEDSLSGDGLMCKDEVLQSVEECLQREDANMVEGLENGECVDNALLNDLISDFSGLIDARDDVVCSVNGLESGEKRDGNFVVACGETQKNVNDQVSSLVDQLKQQKDCTQNDQCDLGFSLKAQEVKHGESDASKHELPSFAKPNQIISSSESQHCSEEEERIKCLNGETHNETPEEIMQKEANSCLELVMDVSKLENFNQTQADQAVSLVDDEEIEEGEIPDDAQELDEDLYEVHEDEILSDRDSEEDAGEINGEEGELAVSFDDRSNEGRHLLGNDRFFMLRSKGDETSVLKAHASCTAAEQVALNLSGENFEKVASENKGASIIEQPLKVEKKRKRTLTDERKAKKKKAKRIKRAQKERAQGVRRLKLQPIVKPKVVKYCSFFLKGRCQQGDLCKFSHDTTPLTKSKPCKHFACGNCLKGEDCPFDHELSKYPCHNFSSKGMCIRGDKCKFSHKIPASEGLSLTSEVRKSDTPSTTEKLNSGKQSSIQNIPAVPSVEPRTVASSTRSDQKHSVGSSIKSTKAPTEIPKGIRFLSFGKGKLESCNKQQSNLVLERRGISEVGNEQKAVFRPFIKEDMKDNNFLCKPSVTPSSKSLPREVSEASKILEEFLFCGGS</sequence>
<evidence type="ECO:0000256" key="7">
    <source>
        <dbReference type="SAM" id="Coils"/>
    </source>
</evidence>
<dbReference type="SUPFAM" id="SSF90229">
    <property type="entry name" value="CCCH zinc finger"/>
    <property type="match status" value="2"/>
</dbReference>
<feature type="compositionally biased region" description="Polar residues" evidence="8">
    <location>
        <begin position="621"/>
        <end position="641"/>
    </location>
</feature>
<dbReference type="PANTHER" id="PTHR13119">
    <property type="entry name" value="ZINC FINGER CCCH DOMAIN-CONTAINING PROTEI"/>
    <property type="match status" value="1"/>
</dbReference>
<accession>A0A6P5GI00</accession>
<keyword evidence="10" id="KW-1185">Reference proteome</keyword>
<feature type="coiled-coil region" evidence="7">
    <location>
        <begin position="448"/>
        <end position="478"/>
    </location>
</feature>
<evidence type="ECO:0000313" key="10">
    <source>
        <dbReference type="Proteomes" id="UP000515123"/>
    </source>
</evidence>
<keyword evidence="5" id="KW-0238">DNA-binding</keyword>
<feature type="compositionally biased region" description="Basic and acidic residues" evidence="8">
    <location>
        <begin position="85"/>
        <end position="113"/>
    </location>
</feature>
<evidence type="ECO:0000256" key="1">
    <source>
        <dbReference type="ARBA" id="ARBA00022723"/>
    </source>
</evidence>
<evidence type="ECO:0000259" key="9">
    <source>
        <dbReference type="PROSITE" id="PS50103"/>
    </source>
</evidence>
<dbReference type="RefSeq" id="XP_020105702.1">
    <property type="nucleotide sequence ID" value="XM_020250113.1"/>
</dbReference>
<dbReference type="Proteomes" id="UP000515123">
    <property type="component" value="Linkage group 16"/>
</dbReference>
<dbReference type="Gene3D" id="2.30.30.1190">
    <property type="match status" value="1"/>
</dbReference>
<dbReference type="AlphaFoldDB" id="A0A6P5GI00"/>
<feature type="region of interest" description="Disordered" evidence="8">
    <location>
        <begin position="582"/>
        <end position="641"/>
    </location>
</feature>
<dbReference type="GO" id="GO:0003677">
    <property type="term" value="F:DNA binding"/>
    <property type="evidence" value="ECO:0007669"/>
    <property type="project" value="UniProtKB-KW"/>
</dbReference>
<dbReference type="Pfam" id="PF14608">
    <property type="entry name" value="zf-CCCH_2"/>
    <property type="match status" value="2"/>
</dbReference>
<dbReference type="InterPro" id="IPR000571">
    <property type="entry name" value="Znf_CCCH"/>
</dbReference>
<evidence type="ECO:0000256" key="4">
    <source>
        <dbReference type="ARBA" id="ARBA00022833"/>
    </source>
</evidence>
<dbReference type="InterPro" id="IPR045124">
    <property type="entry name" value="Su(sable)-like"/>
</dbReference>
<evidence type="ECO:0000256" key="2">
    <source>
        <dbReference type="ARBA" id="ARBA00022737"/>
    </source>
</evidence>
<evidence type="ECO:0000256" key="8">
    <source>
        <dbReference type="SAM" id="MobiDB-lite"/>
    </source>
</evidence>
<feature type="zinc finger region" description="C3H1-type" evidence="6">
    <location>
        <begin position="553"/>
        <end position="576"/>
    </location>
</feature>
<feature type="zinc finger region" description="C3H1-type" evidence="6">
    <location>
        <begin position="523"/>
        <end position="550"/>
    </location>
</feature>
<dbReference type="RefSeq" id="XP_020105703.1">
    <property type="nucleotide sequence ID" value="XM_020250114.1"/>
</dbReference>
<evidence type="ECO:0000256" key="5">
    <source>
        <dbReference type="ARBA" id="ARBA00023125"/>
    </source>
</evidence>
<feature type="domain" description="C3H1-type" evidence="9">
    <location>
        <begin position="553"/>
        <end position="576"/>
    </location>
</feature>
<keyword evidence="7" id="KW-0175">Coiled coil</keyword>
<dbReference type="GO" id="GO:0005634">
    <property type="term" value="C:nucleus"/>
    <property type="evidence" value="ECO:0007669"/>
    <property type="project" value="TreeGrafter"/>
</dbReference>
<dbReference type="GO" id="GO:0045892">
    <property type="term" value="P:negative regulation of DNA-templated transcription"/>
    <property type="evidence" value="ECO:0007669"/>
    <property type="project" value="InterPro"/>
</dbReference>
<reference evidence="10" key="1">
    <citation type="journal article" date="2015" name="Nat. Genet.">
        <title>The pineapple genome and the evolution of CAM photosynthesis.</title>
        <authorList>
            <person name="Ming R."/>
            <person name="VanBuren R."/>
            <person name="Wai C.M."/>
            <person name="Tang H."/>
            <person name="Schatz M.C."/>
            <person name="Bowers J.E."/>
            <person name="Lyons E."/>
            <person name="Wang M.L."/>
            <person name="Chen J."/>
            <person name="Biggers E."/>
            <person name="Zhang J."/>
            <person name="Huang L."/>
            <person name="Zhang L."/>
            <person name="Miao W."/>
            <person name="Zhang J."/>
            <person name="Ye Z."/>
            <person name="Miao C."/>
            <person name="Lin Z."/>
            <person name="Wang H."/>
            <person name="Zhou H."/>
            <person name="Yim W.C."/>
            <person name="Priest H.D."/>
            <person name="Zheng C."/>
            <person name="Woodhouse M."/>
            <person name="Edger P.P."/>
            <person name="Guyot R."/>
            <person name="Guo H.B."/>
            <person name="Guo H."/>
            <person name="Zheng G."/>
            <person name="Singh R."/>
            <person name="Sharma A."/>
            <person name="Min X."/>
            <person name="Zheng Y."/>
            <person name="Lee H."/>
            <person name="Gurtowski J."/>
            <person name="Sedlazeck F.J."/>
            <person name="Harkess A."/>
            <person name="McKain M.R."/>
            <person name="Liao Z."/>
            <person name="Fang J."/>
            <person name="Liu J."/>
            <person name="Zhang X."/>
            <person name="Zhang Q."/>
            <person name="Hu W."/>
            <person name="Qin Y."/>
            <person name="Wang K."/>
            <person name="Chen L.Y."/>
            <person name="Shirley N."/>
            <person name="Lin Y.R."/>
            <person name="Liu L.Y."/>
            <person name="Hernandez A.G."/>
            <person name="Wright C.L."/>
            <person name="Bulone V."/>
            <person name="Tuskan G.A."/>
            <person name="Heath K."/>
            <person name="Zee F."/>
            <person name="Moore P.H."/>
            <person name="Sunkar R."/>
            <person name="Leebens-Mack J.H."/>
            <person name="Mockler T."/>
            <person name="Bennetzen J.L."/>
            <person name="Freeling M."/>
            <person name="Sankoff D."/>
            <person name="Paterson A.H."/>
            <person name="Zhu X."/>
            <person name="Yang X."/>
            <person name="Smith J.A."/>
            <person name="Cushman J.C."/>
            <person name="Paull R.E."/>
            <person name="Yu Q."/>
        </authorList>
    </citation>
    <scope>NUCLEOTIDE SEQUENCE [LARGE SCALE GENOMIC DNA]</scope>
    <source>
        <strain evidence="10">cv. F153</strain>
    </source>
</reference>
<dbReference type="GeneID" id="109722190"/>
<keyword evidence="1 6" id="KW-0479">Metal-binding</keyword>
<dbReference type="SMART" id="SM00356">
    <property type="entry name" value="ZnF_C3H1"/>
    <property type="match status" value="3"/>
</dbReference>
<protein>
    <submittedName>
        <fullName evidence="11 12">Zinc finger CCCH domain-containing protein 7 isoform X1</fullName>
    </submittedName>
</protein>
<reference evidence="11 12" key="2">
    <citation type="submission" date="2025-04" db="UniProtKB">
        <authorList>
            <consortium name="RefSeq"/>
        </authorList>
    </citation>
    <scope>IDENTIFICATION</scope>
    <source>
        <tissue evidence="11 12">Leaf</tissue>
    </source>
</reference>